<organism evidence="14 15">
    <name type="scientific">Cellulophaga geojensis KL-A</name>
    <dbReference type="NCBI Taxonomy" id="1328323"/>
    <lineage>
        <taxon>Bacteria</taxon>
        <taxon>Pseudomonadati</taxon>
        <taxon>Bacteroidota</taxon>
        <taxon>Flavobacteriia</taxon>
        <taxon>Flavobacteriales</taxon>
        <taxon>Flavobacteriaceae</taxon>
        <taxon>Cellulophaga</taxon>
    </lineage>
</organism>
<evidence type="ECO:0000256" key="8">
    <source>
        <dbReference type="ARBA" id="ARBA00022833"/>
    </source>
</evidence>
<comment type="function">
    <text evidence="1 12">Converts 2,5-diamino-6-(ribosylamino)-4(3h)-pyrimidinone 5'-phosphate into 5-amino-6-(ribosylamino)-2,4(1h,3h)-pyrimidinedione 5'-phosphate.</text>
</comment>
<dbReference type="Pfam" id="PF00383">
    <property type="entry name" value="dCMP_cyt_deam_1"/>
    <property type="match status" value="1"/>
</dbReference>
<protein>
    <recommendedName>
        <fullName evidence="12">Riboflavin biosynthesis protein RibD</fullName>
    </recommendedName>
    <domain>
        <recommendedName>
            <fullName evidence="12">Diaminohydroxyphosphoribosylaminopyrimidine deaminase</fullName>
            <shortName evidence="12">DRAP deaminase</shortName>
            <ecNumber evidence="12">3.5.4.26</ecNumber>
        </recommendedName>
        <alternativeName>
            <fullName evidence="12">Riboflavin-specific deaminase</fullName>
        </alternativeName>
    </domain>
    <domain>
        <recommendedName>
            <fullName evidence="12">5-amino-6-(5-phosphoribosylamino)uracil reductase</fullName>
            <ecNumber evidence="12">1.1.1.193</ecNumber>
        </recommendedName>
        <alternativeName>
            <fullName evidence="12">HTP reductase</fullName>
        </alternativeName>
    </domain>
</protein>
<dbReference type="Gene3D" id="3.40.140.10">
    <property type="entry name" value="Cytidine Deaminase, domain 2"/>
    <property type="match status" value="1"/>
</dbReference>
<keyword evidence="15" id="KW-1185">Reference proteome</keyword>
<dbReference type="InterPro" id="IPR024072">
    <property type="entry name" value="DHFR-like_dom_sf"/>
</dbReference>
<evidence type="ECO:0000313" key="15">
    <source>
        <dbReference type="Proteomes" id="UP000019275"/>
    </source>
</evidence>
<dbReference type="InterPro" id="IPR050765">
    <property type="entry name" value="Riboflavin_Biosynth_HTPR"/>
</dbReference>
<keyword evidence="12" id="KW-0378">Hydrolase</keyword>
<accession>A0ABN0RNV6</accession>
<dbReference type="EC" id="3.5.4.26" evidence="12"/>
<evidence type="ECO:0000256" key="9">
    <source>
        <dbReference type="ARBA" id="ARBA00022857"/>
    </source>
</evidence>
<dbReference type="Gene3D" id="3.40.430.10">
    <property type="entry name" value="Dihydrofolate Reductase, subunit A"/>
    <property type="match status" value="1"/>
</dbReference>
<proteinExistence type="inferred from homology"/>
<evidence type="ECO:0000256" key="11">
    <source>
        <dbReference type="ARBA" id="ARBA00023268"/>
    </source>
</evidence>
<evidence type="ECO:0000256" key="1">
    <source>
        <dbReference type="ARBA" id="ARBA00002151"/>
    </source>
</evidence>
<keyword evidence="9 12" id="KW-0521">NADP</keyword>
<keyword evidence="11" id="KW-0511">Multifunctional enzyme</keyword>
<dbReference type="PROSITE" id="PS00903">
    <property type="entry name" value="CYT_DCMP_DEAMINASES_1"/>
    <property type="match status" value="1"/>
</dbReference>
<dbReference type="InterPro" id="IPR004794">
    <property type="entry name" value="Eubact_RibD"/>
</dbReference>
<evidence type="ECO:0000256" key="7">
    <source>
        <dbReference type="ARBA" id="ARBA00022723"/>
    </source>
</evidence>
<comment type="cofactor">
    <cofactor evidence="12">
        <name>Zn(2+)</name>
        <dbReference type="ChEBI" id="CHEBI:29105"/>
    </cofactor>
    <text evidence="12">Binds 1 zinc ion.</text>
</comment>
<comment type="catalytic activity">
    <reaction evidence="12">
        <text>5-amino-6-(5-phospho-D-ribitylamino)uracil + NADP(+) = 5-amino-6-(5-phospho-D-ribosylamino)uracil + NADPH + H(+)</text>
        <dbReference type="Rhea" id="RHEA:17845"/>
        <dbReference type="ChEBI" id="CHEBI:15378"/>
        <dbReference type="ChEBI" id="CHEBI:57783"/>
        <dbReference type="ChEBI" id="CHEBI:58349"/>
        <dbReference type="ChEBI" id="CHEBI:58421"/>
        <dbReference type="ChEBI" id="CHEBI:58453"/>
        <dbReference type="EC" id="1.1.1.193"/>
    </reaction>
</comment>
<dbReference type="PANTHER" id="PTHR38011">
    <property type="entry name" value="DIHYDROFOLATE REDUCTASE FAMILY PROTEIN (AFU_ORTHOLOGUE AFUA_8G06820)"/>
    <property type="match status" value="1"/>
</dbReference>
<dbReference type="SUPFAM" id="SSF53927">
    <property type="entry name" value="Cytidine deaminase-like"/>
    <property type="match status" value="1"/>
</dbReference>
<evidence type="ECO:0000256" key="6">
    <source>
        <dbReference type="ARBA" id="ARBA00022619"/>
    </source>
</evidence>
<sequence length="350" mass="39294">MKIHEKYILRCIQIAKNGLGSTFPNPMVGALIVHNNAIIGEGFTSPYGGSHAEVNAINSIKDKSVLKESTIYVTLEPCSHYGKTPPCADLIIKHKIPNIVIGLKDPHEKVAGNGIKKLRAAGCNVTIGVLEEECREHHNRFLCFYEKKRPYIILKWAETNDGFIAPLQEKRSATPEPFWITTKAARQLVHQWRSEEQGILVGTNTIIEDNPKLDVRNWHGKSPTRIIIDQNLKIDASKNILNTSVKTIVITKESNKNEQLQGIIYESVNFKKPLAMQICNILHKHNILSVIIEGGSKTLQTFINENLWDEARVFTGTTNFNKGIAAPKFTGKLKSTNTIKTDTLKTYYND</sequence>
<dbReference type="Proteomes" id="UP000019275">
    <property type="component" value="Unassembled WGS sequence"/>
</dbReference>
<keyword evidence="10 12" id="KW-0560">Oxidoreductase</keyword>
<gene>
    <name evidence="14" type="ORF">KLA_09174</name>
</gene>
<dbReference type="Pfam" id="PF01872">
    <property type="entry name" value="RibD_C"/>
    <property type="match status" value="1"/>
</dbReference>
<dbReference type="PIRSF" id="PIRSF006769">
    <property type="entry name" value="RibD"/>
    <property type="match status" value="1"/>
</dbReference>
<evidence type="ECO:0000256" key="4">
    <source>
        <dbReference type="ARBA" id="ARBA00005259"/>
    </source>
</evidence>
<comment type="similarity">
    <text evidence="4 12">In the N-terminal section; belongs to the cytidine and deoxycytidylate deaminase family.</text>
</comment>
<comment type="caution">
    <text evidence="14">The sequence shown here is derived from an EMBL/GenBank/DDBJ whole genome shotgun (WGS) entry which is preliminary data.</text>
</comment>
<dbReference type="PROSITE" id="PS51747">
    <property type="entry name" value="CYT_DCMP_DEAMINASES_2"/>
    <property type="match status" value="1"/>
</dbReference>
<feature type="domain" description="CMP/dCMP-type deaminase" evidence="13">
    <location>
        <begin position="2"/>
        <end position="126"/>
    </location>
</feature>
<evidence type="ECO:0000256" key="12">
    <source>
        <dbReference type="PIRNR" id="PIRNR006769"/>
    </source>
</evidence>
<comment type="similarity">
    <text evidence="5 12">In the C-terminal section; belongs to the HTP reductase family.</text>
</comment>
<comment type="catalytic activity">
    <reaction evidence="12">
        <text>2,5-diamino-6-hydroxy-4-(5-phosphoribosylamino)-pyrimidine + H2O + H(+) = 5-amino-6-(5-phospho-D-ribosylamino)uracil + NH4(+)</text>
        <dbReference type="Rhea" id="RHEA:21868"/>
        <dbReference type="ChEBI" id="CHEBI:15377"/>
        <dbReference type="ChEBI" id="CHEBI:15378"/>
        <dbReference type="ChEBI" id="CHEBI:28938"/>
        <dbReference type="ChEBI" id="CHEBI:58453"/>
        <dbReference type="ChEBI" id="CHEBI:58614"/>
        <dbReference type="EC" id="3.5.4.26"/>
    </reaction>
</comment>
<dbReference type="RefSeq" id="WP_013622858.1">
    <property type="nucleotide sequence ID" value="NZ_ARZX01000010.1"/>
</dbReference>
<keyword evidence="7 12" id="KW-0479">Metal-binding</keyword>
<dbReference type="PANTHER" id="PTHR38011:SF7">
    <property type="entry name" value="2,5-DIAMINO-6-RIBOSYLAMINO-4(3H)-PYRIMIDINONE 5'-PHOSPHATE REDUCTASE"/>
    <property type="match status" value="1"/>
</dbReference>
<evidence type="ECO:0000256" key="3">
    <source>
        <dbReference type="ARBA" id="ARBA00004910"/>
    </source>
</evidence>
<dbReference type="EMBL" id="ARZX01000010">
    <property type="protein sequence ID" value="EWH13505.1"/>
    <property type="molecule type" value="Genomic_DNA"/>
</dbReference>
<evidence type="ECO:0000256" key="2">
    <source>
        <dbReference type="ARBA" id="ARBA00004882"/>
    </source>
</evidence>
<evidence type="ECO:0000256" key="5">
    <source>
        <dbReference type="ARBA" id="ARBA00007417"/>
    </source>
</evidence>
<keyword evidence="6 12" id="KW-0686">Riboflavin biosynthesis</keyword>
<dbReference type="SUPFAM" id="SSF53597">
    <property type="entry name" value="Dihydrofolate reductase-like"/>
    <property type="match status" value="1"/>
</dbReference>
<dbReference type="InterPro" id="IPR002125">
    <property type="entry name" value="CMP_dCMP_dom"/>
</dbReference>
<dbReference type="InterPro" id="IPR002734">
    <property type="entry name" value="RibDG_C"/>
</dbReference>
<name>A0ABN0RNV6_9FLAO</name>
<reference evidence="14 15" key="1">
    <citation type="journal article" date="2014" name="Genome Announc.">
        <title>Draft Genome Sequence of the Carrageenan-Degrading Bacterium Cellulophaga sp. Strain KL-A, Isolated from Decaying Marine Algae.</title>
        <authorList>
            <person name="Shan D."/>
            <person name="Ying J."/>
            <person name="Li X."/>
            <person name="Gao Z."/>
            <person name="Wei G."/>
            <person name="Shao Z."/>
        </authorList>
    </citation>
    <scope>NUCLEOTIDE SEQUENCE [LARGE SCALE GENOMIC DNA]</scope>
    <source>
        <strain evidence="14 15">KL-A</strain>
    </source>
</reference>
<dbReference type="InterPro" id="IPR016193">
    <property type="entry name" value="Cytidine_deaminase-like"/>
</dbReference>
<comment type="pathway">
    <text evidence="3 12">Cofactor biosynthesis; riboflavin biosynthesis; 5-amino-6-(D-ribitylamino)uracil from GTP: step 3/4.</text>
</comment>
<comment type="pathway">
    <text evidence="2 12">Cofactor biosynthesis; riboflavin biosynthesis; 5-amino-6-(D-ribitylamino)uracil from GTP: step 2/4.</text>
</comment>
<dbReference type="NCBIfam" id="TIGR00326">
    <property type="entry name" value="eubact_ribD"/>
    <property type="match status" value="1"/>
</dbReference>
<evidence type="ECO:0000256" key="10">
    <source>
        <dbReference type="ARBA" id="ARBA00023002"/>
    </source>
</evidence>
<dbReference type="EC" id="1.1.1.193" evidence="12"/>
<evidence type="ECO:0000313" key="14">
    <source>
        <dbReference type="EMBL" id="EWH13505.1"/>
    </source>
</evidence>
<dbReference type="CDD" id="cd01284">
    <property type="entry name" value="Riboflavin_deaminase-reductase"/>
    <property type="match status" value="1"/>
</dbReference>
<dbReference type="InterPro" id="IPR016192">
    <property type="entry name" value="APOBEC/CMP_deaminase_Zn-bd"/>
</dbReference>
<evidence type="ECO:0000259" key="13">
    <source>
        <dbReference type="PROSITE" id="PS51747"/>
    </source>
</evidence>
<keyword evidence="8 12" id="KW-0862">Zinc</keyword>